<sequence length="76" mass="8294">MGSRSGKSARPESPPLLRRERCKSAGFPSRPEAPALSRQARAHPRALSEGFQIAVSRCRHTRGASWGQEKPQGGWA</sequence>
<reference evidence="2" key="1">
    <citation type="journal article" date="2022" name="bioRxiv">
        <title>Sequencing and chromosome-scale assembly of the giantPleurodeles waltlgenome.</title>
        <authorList>
            <person name="Brown T."/>
            <person name="Elewa A."/>
            <person name="Iarovenko S."/>
            <person name="Subramanian E."/>
            <person name="Araus A.J."/>
            <person name="Petzold A."/>
            <person name="Susuki M."/>
            <person name="Suzuki K.-i.T."/>
            <person name="Hayashi T."/>
            <person name="Toyoda A."/>
            <person name="Oliveira C."/>
            <person name="Osipova E."/>
            <person name="Leigh N.D."/>
            <person name="Simon A."/>
            <person name="Yun M.H."/>
        </authorList>
    </citation>
    <scope>NUCLEOTIDE SEQUENCE</scope>
    <source>
        <strain evidence="2">20211129_DDA</strain>
        <tissue evidence="2">Liver</tissue>
    </source>
</reference>
<protein>
    <submittedName>
        <fullName evidence="2">Uncharacterized protein</fullName>
    </submittedName>
</protein>
<name>A0AAV7L9Z9_PLEWA</name>
<proteinExistence type="predicted"/>
<accession>A0AAV7L9Z9</accession>
<evidence type="ECO:0000313" key="2">
    <source>
        <dbReference type="EMBL" id="KAJ1088456.1"/>
    </source>
</evidence>
<evidence type="ECO:0000313" key="3">
    <source>
        <dbReference type="Proteomes" id="UP001066276"/>
    </source>
</evidence>
<comment type="caution">
    <text evidence="2">The sequence shown here is derived from an EMBL/GenBank/DDBJ whole genome shotgun (WGS) entry which is preliminary data.</text>
</comment>
<keyword evidence="3" id="KW-1185">Reference proteome</keyword>
<feature type="region of interest" description="Disordered" evidence="1">
    <location>
        <begin position="1"/>
        <end position="47"/>
    </location>
</feature>
<evidence type="ECO:0000256" key="1">
    <source>
        <dbReference type="SAM" id="MobiDB-lite"/>
    </source>
</evidence>
<gene>
    <name evidence="2" type="ORF">NDU88_001613</name>
</gene>
<organism evidence="2 3">
    <name type="scientific">Pleurodeles waltl</name>
    <name type="common">Iberian ribbed newt</name>
    <dbReference type="NCBI Taxonomy" id="8319"/>
    <lineage>
        <taxon>Eukaryota</taxon>
        <taxon>Metazoa</taxon>
        <taxon>Chordata</taxon>
        <taxon>Craniata</taxon>
        <taxon>Vertebrata</taxon>
        <taxon>Euteleostomi</taxon>
        <taxon>Amphibia</taxon>
        <taxon>Batrachia</taxon>
        <taxon>Caudata</taxon>
        <taxon>Salamandroidea</taxon>
        <taxon>Salamandridae</taxon>
        <taxon>Pleurodelinae</taxon>
        <taxon>Pleurodeles</taxon>
    </lineage>
</organism>
<dbReference type="EMBL" id="JANPWB010000015">
    <property type="protein sequence ID" value="KAJ1088456.1"/>
    <property type="molecule type" value="Genomic_DNA"/>
</dbReference>
<dbReference type="AlphaFoldDB" id="A0AAV7L9Z9"/>
<dbReference type="Proteomes" id="UP001066276">
    <property type="component" value="Chromosome 11"/>
</dbReference>